<dbReference type="InterPro" id="IPR043145">
    <property type="entry name" value="Znf_ZZ_sf"/>
</dbReference>
<dbReference type="CDD" id="cd02340">
    <property type="entry name" value="ZZ_NBR1_like"/>
    <property type="match status" value="1"/>
</dbReference>
<sequence>MEQDDFPHLKTVYEPKDQGEVALNIVVVGGLAAEKNGSLRWGTRKEELAWLEHRLPQRIPKARILAFRFGDGFGTDKPFSPGKEITSITGHLLSVLRDQSFWDKEDLPLIFVAYGLGGTIVKSAFLLSLEDTEGFYMARNTSLLVCFNTPHRSVSATSLQGVLFHLLSGSNHSPCIAPSQWQSLCRIVEKVNLSFSQVAPNCRFLNLLSIPEDSTCTGFSWDARYTMTTDSVYDTNIRRMAFRDNMDLLSDDQDFPFAHIANAMVAEAEVRHQKCLLGLASQAPIFAPLQALPVEDKTLLSQILELTGWKATKSSLYTCSVTSPDYYMVAESVYWQLREARSCVVYYSFDTQGSEDTQSTSFMISIIRQILGESPLKLRGVPENLDAIVNHCAWAYHPIFSLLKSVLRSLGRRQIYLVLVDLYRCSASTAELLNGMLCEGEKLGWAGTIQAFSFTFTGDRGTDDQVKLMPDVPSACLDASDTVSSNLRYYCDKVLIELRETEQMDQVFDDVVEAVNRCNNCLQLASMVETITQPQAGTLRTVQSLGSAIKALPLGIDDVVTLTYNRLPCWAKCALGWLIHAKRPLLLNELAIAITFYGPDGCRIATTLDGKALPLNLAAQLKHAFGPVIGLKSGRVFFSSNRVRREFQRLTEKDDCGKRQEHNSHARRIPGHEEITRSLLNYLSSPEILNHARNQSSHKPWLRSTGDIYDLVDYATRWWPGHLCQMLSDVEVEVAYKLIEGATGITGFGIWLEEMKGLVGMSEFDHINPFLIAARYGIDAIVQRDTDAADERLRGAALALASWGGHIDIVKALLSSGVDRKSAQFKQAARHAAVLAHQDILDLLLAQLDDSAAADRYGEVICLATELGHESLVNLLIQRGAMVEISNGETTPLQVAARMGHESIVSLLLTCGADPNSTASPDTIKPLLHASKNGFTHIVKCLLNHQPPADIMVMDSEEQSPIHLAAHHKHPDILALLLDHLPTDNLQARSIINTGNLSGQTPLVLASRNGCQASVDLLLAKAANVSLRDHDDHTALYYAVAGHHEEPALKILDTAKEEEPLHDLPSVCLDAARFGFDRVLESCLALQGGREVKELTQFRDDRGWTAVHYGAANGHKVVVDILLRSGVPVDLVADDCDNRTPLRIASLAGKPDVVELLISKGADVHEKSHEGLVIVAEVCWLYQIEAGHVRVVDLLLQAKLDPNVCDARGWEQCALHYAAMFGHLSIVESLLRYGADPNGQDSDGDSPLHYAARDGFAEVVRILLSHGSEPLSANNSTDTAMHMAAQKGAIDVMEALWQREKSAISSVNYMGRNPLHHAATAPAAAWLIDHGADVDATDTEGRTALMLASEQGNEKLVTLLLSRHANPRAQTKTRQTALHYAMAQDDLKIPHALLEKDHSLANYQDETGQTPVHAAISGSNTDLVTDLLNGPYGSHINLDIQDNEGNTALMVAIQEKDGTELEDLVRLLLDHGADPMTRNNSDQTSLLRLIKSEKREILSIFFDHPLQKPVDINDGGDDTPTPLYAACEEGELDLVKELIEKYGANVNALGGKYRTALGVSAQGGYYQQVAYLLDQGADVSVHAGPFWANAISAALSSRLVTIAQFLVEKGAPIDAVGSLGQSAVHLAGWGGTLDILEILRAKGGNLTATDKQGRTFLHHAAASGNLEIVERFHDDATLNIEDSDGWSPLHWACRQSDNHDIVQLLLDAGADPTKPTVDGWTPRDICIFHDTSELLSLFPEPDAIEGSDETVEMGEFHIGYHCDGCYLRIYGIRWKCEACRDFDYCFKCYWSAAQTHPDHGFKPNGKGPTRGPKWEKDSDAEDSSSFGDSRESGD</sequence>
<protein>
    <recommendedName>
        <fullName evidence="9">ZZ-type domain-containing protein</fullName>
    </recommendedName>
</protein>
<proteinExistence type="predicted"/>
<dbReference type="PROSITE" id="PS50297">
    <property type="entry name" value="ANK_REP_REGION"/>
    <property type="match status" value="9"/>
</dbReference>
<evidence type="ECO:0000256" key="6">
    <source>
        <dbReference type="PROSITE-ProRule" id="PRU00023"/>
    </source>
</evidence>
<keyword evidence="1" id="KW-0479">Metal-binding</keyword>
<dbReference type="Gene3D" id="3.30.60.90">
    <property type="match status" value="1"/>
</dbReference>
<feature type="repeat" description="ANK" evidence="6">
    <location>
        <begin position="888"/>
        <end position="920"/>
    </location>
</feature>
<keyword evidence="3 7" id="KW-0863">Zinc-finger</keyword>
<dbReference type="PROSITE" id="PS50135">
    <property type="entry name" value="ZF_ZZ_2"/>
    <property type="match status" value="1"/>
</dbReference>
<evidence type="ECO:0000256" key="1">
    <source>
        <dbReference type="ARBA" id="ARBA00022723"/>
    </source>
</evidence>
<feature type="repeat" description="ANK" evidence="6">
    <location>
        <begin position="1137"/>
        <end position="1169"/>
    </location>
</feature>
<evidence type="ECO:0000313" key="10">
    <source>
        <dbReference type="EMBL" id="GKZ27511.1"/>
    </source>
</evidence>
<dbReference type="InterPro" id="IPR002110">
    <property type="entry name" value="Ankyrin_rpt"/>
</dbReference>
<feature type="repeat" description="ANK" evidence="6">
    <location>
        <begin position="1518"/>
        <end position="1551"/>
    </location>
</feature>
<accession>A0A9W5Z3P5</accession>
<dbReference type="Pfam" id="PF00569">
    <property type="entry name" value="ZZ"/>
    <property type="match status" value="1"/>
</dbReference>
<feature type="repeat" description="ANK" evidence="6">
    <location>
        <begin position="1684"/>
        <end position="1717"/>
    </location>
</feature>
<evidence type="ECO:0000256" key="8">
    <source>
        <dbReference type="SAM" id="MobiDB-lite"/>
    </source>
</evidence>
<dbReference type="PROSITE" id="PS50088">
    <property type="entry name" value="ANK_REPEAT"/>
    <property type="match status" value="11"/>
</dbReference>
<keyword evidence="5 6" id="KW-0040">ANK repeat</keyword>
<dbReference type="PANTHER" id="PTHR24198">
    <property type="entry name" value="ANKYRIN REPEAT AND PROTEIN KINASE DOMAIN-CONTAINING PROTEIN"/>
    <property type="match status" value="1"/>
</dbReference>
<dbReference type="InterPro" id="IPR036770">
    <property type="entry name" value="Ankyrin_rpt-contain_sf"/>
</dbReference>
<comment type="caution">
    <text evidence="10">The sequence shown here is derived from an EMBL/GenBank/DDBJ whole genome shotgun (WGS) entry which is preliminary data.</text>
</comment>
<feature type="region of interest" description="Disordered" evidence="8">
    <location>
        <begin position="1799"/>
        <end position="1834"/>
    </location>
</feature>
<dbReference type="EMBL" id="BROQ01000224">
    <property type="protein sequence ID" value="GKZ27511.1"/>
    <property type="molecule type" value="Genomic_DNA"/>
</dbReference>
<dbReference type="Pfam" id="PF00023">
    <property type="entry name" value="Ank"/>
    <property type="match status" value="1"/>
</dbReference>
<gene>
    <name evidence="10" type="ORF">AbraCBS73388_004826</name>
</gene>
<dbReference type="SUPFAM" id="SSF57850">
    <property type="entry name" value="RING/U-box"/>
    <property type="match status" value="1"/>
</dbReference>
<evidence type="ECO:0000256" key="3">
    <source>
        <dbReference type="ARBA" id="ARBA00022771"/>
    </source>
</evidence>
<evidence type="ECO:0000313" key="11">
    <source>
        <dbReference type="Proteomes" id="UP001143548"/>
    </source>
</evidence>
<feature type="repeat" description="ANK" evidence="6">
    <location>
        <begin position="1243"/>
        <end position="1275"/>
    </location>
</feature>
<feature type="domain" description="ZZ-type" evidence="9">
    <location>
        <begin position="1757"/>
        <end position="1809"/>
    </location>
</feature>
<dbReference type="PANTHER" id="PTHR24198:SF165">
    <property type="entry name" value="ANKYRIN REPEAT-CONTAINING PROTEIN-RELATED"/>
    <property type="match status" value="1"/>
</dbReference>
<feature type="repeat" description="ANK" evidence="6">
    <location>
        <begin position="1340"/>
        <end position="1372"/>
    </location>
</feature>
<dbReference type="Gene3D" id="1.25.40.20">
    <property type="entry name" value="Ankyrin repeat-containing domain"/>
    <property type="match status" value="8"/>
</dbReference>
<evidence type="ECO:0000256" key="4">
    <source>
        <dbReference type="ARBA" id="ARBA00022833"/>
    </source>
</evidence>
<dbReference type="SUPFAM" id="SSF48403">
    <property type="entry name" value="Ankyrin repeat"/>
    <property type="match status" value="4"/>
</dbReference>
<keyword evidence="4" id="KW-0862">Zinc</keyword>
<dbReference type="Proteomes" id="UP001143548">
    <property type="component" value="Unassembled WGS sequence"/>
</dbReference>
<evidence type="ECO:0000256" key="7">
    <source>
        <dbReference type="PROSITE-ProRule" id="PRU00228"/>
    </source>
</evidence>
<evidence type="ECO:0000256" key="5">
    <source>
        <dbReference type="ARBA" id="ARBA00023043"/>
    </source>
</evidence>
<dbReference type="InterPro" id="IPR000433">
    <property type="entry name" value="Znf_ZZ"/>
</dbReference>
<dbReference type="SMART" id="SM00291">
    <property type="entry name" value="ZnF_ZZ"/>
    <property type="match status" value="1"/>
</dbReference>
<feature type="repeat" description="ANK" evidence="6">
    <location>
        <begin position="1102"/>
        <end position="1134"/>
    </location>
</feature>
<dbReference type="SMART" id="SM00248">
    <property type="entry name" value="ANK"/>
    <property type="match status" value="24"/>
</dbReference>
<dbReference type="PRINTS" id="PR01415">
    <property type="entry name" value="ANKYRIN"/>
</dbReference>
<feature type="repeat" description="ANK" evidence="6">
    <location>
        <begin position="1619"/>
        <end position="1651"/>
    </location>
</feature>
<reference evidence="10" key="1">
    <citation type="submission" date="2022-07" db="EMBL/GenBank/DDBJ databases">
        <title>Taxonomy of Aspergillus series Nigri: significant species reduction supported by multi-species coalescent approaches.</title>
        <authorList>
            <person name="Bian C."/>
            <person name="Kusuya Y."/>
            <person name="Sklenar F."/>
            <person name="D'hooge E."/>
            <person name="Yaguchi T."/>
            <person name="Takahashi H."/>
            <person name="Hubka V."/>
        </authorList>
    </citation>
    <scope>NUCLEOTIDE SEQUENCE</scope>
    <source>
        <strain evidence="10">CBS 733.88</strain>
    </source>
</reference>
<keyword evidence="2" id="KW-0677">Repeat</keyword>
<evidence type="ECO:0000256" key="2">
    <source>
        <dbReference type="ARBA" id="ARBA00022737"/>
    </source>
</evidence>
<name>A0A9W5Z3P5_9EURO</name>
<dbReference type="GO" id="GO:0008270">
    <property type="term" value="F:zinc ion binding"/>
    <property type="evidence" value="ECO:0007669"/>
    <property type="project" value="UniProtKB-KW"/>
</dbReference>
<feature type="repeat" description="ANK" evidence="6">
    <location>
        <begin position="1214"/>
        <end position="1242"/>
    </location>
</feature>
<evidence type="ECO:0000259" key="9">
    <source>
        <dbReference type="PROSITE" id="PS50135"/>
    </source>
</evidence>
<feature type="repeat" description="ANK" evidence="6">
    <location>
        <begin position="998"/>
        <end position="1030"/>
    </location>
</feature>
<organism evidence="10 11">
    <name type="scientific">Aspergillus brasiliensis</name>
    <dbReference type="NCBI Taxonomy" id="319629"/>
    <lineage>
        <taxon>Eukaryota</taxon>
        <taxon>Fungi</taxon>
        <taxon>Dikarya</taxon>
        <taxon>Ascomycota</taxon>
        <taxon>Pezizomycotina</taxon>
        <taxon>Eurotiomycetes</taxon>
        <taxon>Eurotiomycetidae</taxon>
        <taxon>Eurotiales</taxon>
        <taxon>Aspergillaceae</taxon>
        <taxon>Aspergillus</taxon>
        <taxon>Aspergillus subgen. Circumdati</taxon>
    </lineage>
</organism>
<dbReference type="Pfam" id="PF12796">
    <property type="entry name" value="Ank_2"/>
    <property type="match status" value="8"/>
</dbReference>
<feature type="repeat" description="ANK" evidence="6">
    <location>
        <begin position="1444"/>
        <end position="1480"/>
    </location>
</feature>